<keyword evidence="9" id="KW-1185">Reference proteome</keyword>
<dbReference type="Proteomes" id="UP001156836">
    <property type="component" value="Unassembled WGS sequence"/>
</dbReference>
<comment type="caution">
    <text evidence="8">The sequence shown here is derived from an EMBL/GenBank/DDBJ whole genome shotgun (WGS) entry which is preliminary data.</text>
</comment>
<dbReference type="CDD" id="cd06912">
    <property type="entry name" value="GT_MraY_like"/>
    <property type="match status" value="1"/>
</dbReference>
<dbReference type="Pfam" id="PF00953">
    <property type="entry name" value="Glycos_transf_4"/>
    <property type="match status" value="1"/>
</dbReference>
<feature type="transmembrane region" description="Helical" evidence="7">
    <location>
        <begin position="219"/>
        <end position="237"/>
    </location>
</feature>
<keyword evidence="4 7" id="KW-0812">Transmembrane</keyword>
<evidence type="ECO:0000256" key="7">
    <source>
        <dbReference type="SAM" id="Phobius"/>
    </source>
</evidence>
<accession>A0ABQ6BPE7</accession>
<comment type="subcellular location">
    <subcellularLocation>
        <location evidence="1">Cell membrane</location>
        <topology evidence="1">Multi-pass membrane protein</topology>
    </subcellularLocation>
</comment>
<protein>
    <submittedName>
        <fullName evidence="8">Glycosyl transferase</fullName>
    </submittedName>
</protein>
<dbReference type="InterPro" id="IPR000715">
    <property type="entry name" value="Glycosyl_transferase_4"/>
</dbReference>
<evidence type="ECO:0000256" key="2">
    <source>
        <dbReference type="ARBA" id="ARBA00022475"/>
    </source>
</evidence>
<keyword evidence="5 7" id="KW-1133">Transmembrane helix</keyword>
<feature type="transmembrane region" description="Helical" evidence="7">
    <location>
        <begin position="74"/>
        <end position="92"/>
    </location>
</feature>
<keyword evidence="6 7" id="KW-0472">Membrane</keyword>
<name>A0ABQ6BPE7_9NEIS</name>
<feature type="transmembrane region" description="Helical" evidence="7">
    <location>
        <begin position="104"/>
        <end position="122"/>
    </location>
</feature>
<evidence type="ECO:0000256" key="1">
    <source>
        <dbReference type="ARBA" id="ARBA00004651"/>
    </source>
</evidence>
<evidence type="ECO:0000256" key="6">
    <source>
        <dbReference type="ARBA" id="ARBA00023136"/>
    </source>
</evidence>
<feature type="transmembrane region" description="Helical" evidence="7">
    <location>
        <begin position="330"/>
        <end position="347"/>
    </location>
</feature>
<keyword evidence="3 8" id="KW-0808">Transferase</keyword>
<feature type="transmembrane region" description="Helical" evidence="7">
    <location>
        <begin position="305"/>
        <end position="324"/>
    </location>
</feature>
<dbReference type="PANTHER" id="PTHR22926">
    <property type="entry name" value="PHOSPHO-N-ACETYLMURAMOYL-PENTAPEPTIDE-TRANSFERASE"/>
    <property type="match status" value="1"/>
</dbReference>
<feature type="transmembrane region" description="Helical" evidence="7">
    <location>
        <begin position="187"/>
        <end position="207"/>
    </location>
</feature>
<evidence type="ECO:0000256" key="5">
    <source>
        <dbReference type="ARBA" id="ARBA00022989"/>
    </source>
</evidence>
<dbReference type="GO" id="GO:0016740">
    <property type="term" value="F:transferase activity"/>
    <property type="evidence" value="ECO:0007669"/>
    <property type="project" value="UniProtKB-KW"/>
</dbReference>
<dbReference type="PANTHER" id="PTHR22926:SF3">
    <property type="entry name" value="UNDECAPRENYL-PHOSPHATE ALPHA-N-ACETYLGLUCOSAMINYL 1-PHOSPHATE TRANSFERASE"/>
    <property type="match status" value="1"/>
</dbReference>
<proteinExistence type="predicted"/>
<organism evidence="8 9">
    <name type="scientific">Chitiniphilus shinanonensis</name>
    <dbReference type="NCBI Taxonomy" id="553088"/>
    <lineage>
        <taxon>Bacteria</taxon>
        <taxon>Pseudomonadati</taxon>
        <taxon>Pseudomonadota</taxon>
        <taxon>Betaproteobacteria</taxon>
        <taxon>Neisseriales</taxon>
        <taxon>Chitinibacteraceae</taxon>
        <taxon>Chitiniphilus</taxon>
    </lineage>
</organism>
<gene>
    <name evidence="8" type="ORF">GCM10007860_09780</name>
</gene>
<sequence>MQVLFISFLISLLATLAILRTRRWHGRLSADHDLGGVQKFHARAVPRIGGVGVFLGLVAVATWYSLKGIVEERAFWLLILVSLPAFLGGLVEDLTKTVSPLARLVLTMVAAVAGFWLLDAGINRLDVPLLDPMVQFWPVALLFTAVAVAGVANAVNIIDGYNGLAAMVAIMIFAAFGYVGWMLQDPLIWRTAFAMIGAILGFFVWNYPRGNIFLGDGGAYLIGFMVGELAVLLVARHEQVSPWFPLLVVIYPVFETLFSIWRKKFVRGMSPGMPDGVHLHMLVYKRLVRWAVGSSDVRHRTTRNALTSPYLWLLCSTSVVPAVLFWKNPVALQCFIVGFMALYLLLYRQLVRFRSPGWLVIRRHRGRKHKSRKMKSSSA</sequence>
<evidence type="ECO:0000313" key="9">
    <source>
        <dbReference type="Proteomes" id="UP001156836"/>
    </source>
</evidence>
<keyword evidence="2" id="KW-1003">Cell membrane</keyword>
<evidence type="ECO:0000256" key="3">
    <source>
        <dbReference type="ARBA" id="ARBA00022679"/>
    </source>
</evidence>
<feature type="transmembrane region" description="Helical" evidence="7">
    <location>
        <begin position="243"/>
        <end position="261"/>
    </location>
</feature>
<evidence type="ECO:0000256" key="4">
    <source>
        <dbReference type="ARBA" id="ARBA00022692"/>
    </source>
</evidence>
<feature type="transmembrane region" description="Helical" evidence="7">
    <location>
        <begin position="134"/>
        <end position="155"/>
    </location>
</feature>
<feature type="transmembrane region" description="Helical" evidence="7">
    <location>
        <begin position="162"/>
        <end position="181"/>
    </location>
</feature>
<dbReference type="RefSeq" id="WP_018746513.1">
    <property type="nucleotide sequence ID" value="NZ_BSOZ01000009.1"/>
</dbReference>
<dbReference type="EMBL" id="BSOZ01000009">
    <property type="protein sequence ID" value="GLS03833.1"/>
    <property type="molecule type" value="Genomic_DNA"/>
</dbReference>
<reference evidence="9" key="1">
    <citation type="journal article" date="2019" name="Int. J. Syst. Evol. Microbiol.">
        <title>The Global Catalogue of Microorganisms (GCM) 10K type strain sequencing project: providing services to taxonomists for standard genome sequencing and annotation.</title>
        <authorList>
            <consortium name="The Broad Institute Genomics Platform"/>
            <consortium name="The Broad Institute Genome Sequencing Center for Infectious Disease"/>
            <person name="Wu L."/>
            <person name="Ma J."/>
        </authorList>
    </citation>
    <scope>NUCLEOTIDE SEQUENCE [LARGE SCALE GENOMIC DNA]</scope>
    <source>
        <strain evidence="9">NBRC 104970</strain>
    </source>
</reference>
<evidence type="ECO:0000313" key="8">
    <source>
        <dbReference type="EMBL" id="GLS03833.1"/>
    </source>
</evidence>